<evidence type="ECO:0000313" key="3">
    <source>
        <dbReference type="Proteomes" id="UP000468591"/>
    </source>
</evidence>
<feature type="transmembrane region" description="Helical" evidence="1">
    <location>
        <begin position="349"/>
        <end position="368"/>
    </location>
</feature>
<keyword evidence="1" id="KW-0812">Transmembrane</keyword>
<feature type="transmembrane region" description="Helical" evidence="1">
    <location>
        <begin position="198"/>
        <end position="221"/>
    </location>
</feature>
<feature type="transmembrane region" description="Helical" evidence="1">
    <location>
        <begin position="241"/>
        <end position="262"/>
    </location>
</feature>
<dbReference type="EMBL" id="JAABNT010000030">
    <property type="protein sequence ID" value="NEK24976.1"/>
    <property type="molecule type" value="Genomic_DNA"/>
</dbReference>
<feature type="transmembrane region" description="Helical" evidence="1">
    <location>
        <begin position="406"/>
        <end position="427"/>
    </location>
</feature>
<accession>A0A6P0CIQ7</accession>
<protein>
    <submittedName>
        <fullName evidence="2">Exopolysaccharide Pel transporter PelG</fullName>
    </submittedName>
</protein>
<dbReference type="Pfam" id="PF16933">
    <property type="entry name" value="PelG"/>
    <property type="match status" value="1"/>
</dbReference>
<name>A0A6P0CIQ7_9RHOB</name>
<gene>
    <name evidence="2" type="primary">pelG</name>
    <name evidence="2" type="ORF">GV827_21640</name>
</gene>
<feature type="transmembrane region" description="Helical" evidence="1">
    <location>
        <begin position="282"/>
        <end position="304"/>
    </location>
</feature>
<evidence type="ECO:0000256" key="1">
    <source>
        <dbReference type="SAM" id="Phobius"/>
    </source>
</evidence>
<comment type="caution">
    <text evidence="2">The sequence shown here is derived from an EMBL/GenBank/DDBJ whole genome shotgun (WGS) entry which is preliminary data.</text>
</comment>
<feature type="transmembrane region" description="Helical" evidence="1">
    <location>
        <begin position="31"/>
        <end position="52"/>
    </location>
</feature>
<proteinExistence type="predicted"/>
<dbReference type="Proteomes" id="UP000468591">
    <property type="component" value="Unassembled WGS sequence"/>
</dbReference>
<feature type="transmembrane region" description="Helical" evidence="1">
    <location>
        <begin position="374"/>
        <end position="399"/>
    </location>
</feature>
<dbReference type="AlphaFoldDB" id="A0A6P0CIQ7"/>
<feature type="transmembrane region" description="Helical" evidence="1">
    <location>
        <begin position="169"/>
        <end position="186"/>
    </location>
</feature>
<organism evidence="2 3">
    <name type="scientific">Sulfitobacter sediminilitoris</name>
    <dbReference type="NCBI Taxonomy" id="2698830"/>
    <lineage>
        <taxon>Bacteria</taxon>
        <taxon>Pseudomonadati</taxon>
        <taxon>Pseudomonadota</taxon>
        <taxon>Alphaproteobacteria</taxon>
        <taxon>Rhodobacterales</taxon>
        <taxon>Roseobacteraceae</taxon>
        <taxon>Sulfitobacter</taxon>
    </lineage>
</organism>
<feature type="transmembrane region" description="Helical" evidence="1">
    <location>
        <begin position="433"/>
        <end position="453"/>
    </location>
</feature>
<dbReference type="RefSeq" id="WP_164356131.1">
    <property type="nucleotide sequence ID" value="NZ_JAABNT010000030.1"/>
</dbReference>
<evidence type="ECO:0000313" key="2">
    <source>
        <dbReference type="EMBL" id="NEK24976.1"/>
    </source>
</evidence>
<keyword evidence="3" id="KW-1185">Reference proteome</keyword>
<dbReference type="InterPro" id="IPR031617">
    <property type="entry name" value="PelG"/>
</dbReference>
<feature type="transmembrane region" description="Helical" evidence="1">
    <location>
        <begin position="138"/>
        <end position="162"/>
    </location>
</feature>
<feature type="transmembrane region" description="Helical" evidence="1">
    <location>
        <begin position="72"/>
        <end position="94"/>
    </location>
</feature>
<feature type="transmembrane region" description="Helical" evidence="1">
    <location>
        <begin position="106"/>
        <end position="132"/>
    </location>
</feature>
<keyword evidence="1" id="KW-1133">Transmembrane helix</keyword>
<sequence>MTLRLISSARELATHLDWIFDGPLLNPLRRIVAELIVVAGPWLLTIVTLILISQTAQPSLGAEALEDMRLAVVYAFMLAPLIATPLGIVAARSITNIEAPPDKTALGALMLVACGFSGITAQLLAITVTLALRLSDTALALAFLVLTSSSAMLWTAFIVLGACRARRRLILAFSVGMAAAVSLSVLTVKTSQTSADLVWCFAAGITLSLGLCFAPFCLAGLESKGLHRAWARMLGTARTTWPLALGAMFAIAGVWADKWVAWGGSGGLTSTAGFLHSPTYDSALFLAHLSAVPGLAVLALYFDVPFREAMARFRSALSRGASLDRAERAGEALGVTIWTGIQHSMIAQLALSAAFLLIAPVAATLAGLRLDQFLILRTGIVGTFLHVFFLAASAVLILFNRKLVFLTAQFLFLAINLGVSLVLSTAIRMTALGFTLAALVGGIFAIVFVYATIREILRYHFLDGNDVLFFGK</sequence>
<reference evidence="2 3" key="1">
    <citation type="submission" date="2020-01" db="EMBL/GenBank/DDBJ databases">
        <title>Sulfitobacter sediminilitoris sp. nov., isolated from a tidal flat.</title>
        <authorList>
            <person name="Park S."/>
            <person name="Yoon J.-H."/>
        </authorList>
    </citation>
    <scope>NUCLEOTIDE SEQUENCE [LARGE SCALE GENOMIC DNA]</scope>
    <source>
        <strain evidence="2 3">JBTF-M27</strain>
    </source>
</reference>
<keyword evidence="1" id="KW-0472">Membrane</keyword>